<gene>
    <name evidence="3" type="ORF">ILEXP_LOCUS30236</name>
</gene>
<dbReference type="AlphaFoldDB" id="A0ABC8SW61"/>
<evidence type="ECO:0000256" key="2">
    <source>
        <dbReference type="SAM" id="Phobius"/>
    </source>
</evidence>
<organism evidence="3 4">
    <name type="scientific">Ilex paraguariensis</name>
    <name type="common">yerba mate</name>
    <dbReference type="NCBI Taxonomy" id="185542"/>
    <lineage>
        <taxon>Eukaryota</taxon>
        <taxon>Viridiplantae</taxon>
        <taxon>Streptophyta</taxon>
        <taxon>Embryophyta</taxon>
        <taxon>Tracheophyta</taxon>
        <taxon>Spermatophyta</taxon>
        <taxon>Magnoliopsida</taxon>
        <taxon>eudicotyledons</taxon>
        <taxon>Gunneridae</taxon>
        <taxon>Pentapetalae</taxon>
        <taxon>asterids</taxon>
        <taxon>campanulids</taxon>
        <taxon>Aquifoliales</taxon>
        <taxon>Aquifoliaceae</taxon>
        <taxon>Ilex</taxon>
    </lineage>
</organism>
<protein>
    <submittedName>
        <fullName evidence="3">Uncharacterized protein</fullName>
    </submittedName>
</protein>
<keyword evidence="4" id="KW-1185">Reference proteome</keyword>
<accession>A0ABC8SW61</accession>
<keyword evidence="1" id="KW-0175">Coiled coil</keyword>
<comment type="caution">
    <text evidence="3">The sequence shown here is derived from an EMBL/GenBank/DDBJ whole genome shotgun (WGS) entry which is preliminary data.</text>
</comment>
<keyword evidence="2" id="KW-1133">Transmembrane helix</keyword>
<dbReference type="Proteomes" id="UP001642360">
    <property type="component" value="Unassembled WGS sequence"/>
</dbReference>
<proteinExistence type="predicted"/>
<dbReference type="EMBL" id="CAUOFW020003680">
    <property type="protein sequence ID" value="CAK9161436.1"/>
    <property type="molecule type" value="Genomic_DNA"/>
</dbReference>
<feature type="transmembrane region" description="Helical" evidence="2">
    <location>
        <begin position="93"/>
        <end position="114"/>
    </location>
</feature>
<evidence type="ECO:0000256" key="1">
    <source>
        <dbReference type="SAM" id="Coils"/>
    </source>
</evidence>
<evidence type="ECO:0000313" key="4">
    <source>
        <dbReference type="Proteomes" id="UP001642360"/>
    </source>
</evidence>
<feature type="coiled-coil region" evidence="1">
    <location>
        <begin position="39"/>
        <end position="69"/>
    </location>
</feature>
<evidence type="ECO:0000313" key="3">
    <source>
        <dbReference type="EMBL" id="CAK9161436.1"/>
    </source>
</evidence>
<reference evidence="3 4" key="1">
    <citation type="submission" date="2024-02" db="EMBL/GenBank/DDBJ databases">
        <authorList>
            <person name="Vignale AGUSTIN F."/>
            <person name="Sosa J E."/>
            <person name="Modenutti C."/>
        </authorList>
    </citation>
    <scope>NUCLEOTIDE SEQUENCE [LARGE SCALE GENOMIC DNA]</scope>
</reference>
<keyword evidence="2" id="KW-0812">Transmembrane</keyword>
<name>A0ABC8SW61_9AQUA</name>
<keyword evidence="2" id="KW-0472">Membrane</keyword>
<sequence length="155" mass="17880">MNHFFGQKKIIAKPSIFLTQDSVQSVNTVCAFGVSRCRLWEKEVQIKEMKEQLNELVNLLGQREIHKKEIVKEQKHMEQVVAVAMAMLSSVRLYAQLSVVLINGCTVIMLYSLIFDMLKSEDYILSFILLYEGKVAFGTSSLGLHEFTVELNWWF</sequence>